<organism evidence="13 14">
    <name type="scientific">Starmerella bacillaris</name>
    <name type="common">Yeast</name>
    <name type="synonym">Candida zemplinina</name>
    <dbReference type="NCBI Taxonomy" id="1247836"/>
    <lineage>
        <taxon>Eukaryota</taxon>
        <taxon>Fungi</taxon>
        <taxon>Dikarya</taxon>
        <taxon>Ascomycota</taxon>
        <taxon>Saccharomycotina</taxon>
        <taxon>Dipodascomycetes</taxon>
        <taxon>Dipodascales</taxon>
        <taxon>Trichomonascaceae</taxon>
        <taxon>Starmerella</taxon>
    </lineage>
</organism>
<dbReference type="SMART" id="SM00450">
    <property type="entry name" value="RHOD"/>
    <property type="match status" value="1"/>
</dbReference>
<dbReference type="Proteomes" id="UP001362899">
    <property type="component" value="Unassembled WGS sequence"/>
</dbReference>
<keyword evidence="3 10" id="KW-0132">Cell division</keyword>
<evidence type="ECO:0000259" key="12">
    <source>
        <dbReference type="PROSITE" id="PS50206"/>
    </source>
</evidence>
<name>A0AAV5RQ43_STABA</name>
<evidence type="ECO:0000256" key="4">
    <source>
        <dbReference type="ARBA" id="ARBA00022776"/>
    </source>
</evidence>
<dbReference type="CDD" id="cd01530">
    <property type="entry name" value="Cdc25"/>
    <property type="match status" value="1"/>
</dbReference>
<keyword evidence="4 10" id="KW-0498">Mitosis</keyword>
<evidence type="ECO:0000256" key="7">
    <source>
        <dbReference type="ARBA" id="ARBA00023306"/>
    </source>
</evidence>
<dbReference type="AlphaFoldDB" id="A0AAV5RQ43"/>
<dbReference type="PANTHER" id="PTHR10828:SF17">
    <property type="entry name" value="PROTEIN-TYROSINE-PHOSPHATASE"/>
    <property type="match status" value="1"/>
</dbReference>
<evidence type="ECO:0000256" key="10">
    <source>
        <dbReference type="RuleBase" id="RU368028"/>
    </source>
</evidence>
<comment type="similarity">
    <text evidence="1 10">Belongs to the MPI phosphatase family.</text>
</comment>
<dbReference type="FunFam" id="3.40.250.10:FF:000021">
    <property type="entry name" value="M-phase inducer phosphatase cdc-25.2"/>
    <property type="match status" value="1"/>
</dbReference>
<dbReference type="SUPFAM" id="SSF52821">
    <property type="entry name" value="Rhodanese/Cell cycle control phosphatase"/>
    <property type="match status" value="1"/>
</dbReference>
<sequence length="500" mass="55685">MGFELYPHGATSLTEFSFSLPADGQESDFEDLSPCKPVRTSKFRGTRSGSACKSIHNRINSFSSLLYDKPEFSDPFNANTINKTTICKMQYHRHAGRASSGSTSSISSSSSVNSLNSLGSISTVSSLSSVSSINSPTIGNCNNSAFSGSRRHETKCRSPKKACLPILEVQSPDTQFSDCDIDTSNDTETDVDVDSPEHKPAHSEAIYHRPNNSVLGIPFSFSLGLERSEDSSDMQMSPLAVSRSKNLSSTRFPAKARRTQSLFATPEQLLQDPITNRPPVECLSVLEHPNCPLPTFSIRQDPFRRITASTLCRAIDGEFQSLFTDIIIIDCRFEYEYEGGHIEGAMNVNSKQQLEDLLFKQRECSFSMKSLLVFHCEHSAYRSPMLANHLRHCDRDLNASNYPNLFYPNVVVLEGGYSKFYVNSSSRCVPQNYIGMNHQEHQLTCEKELSKFRNLMKPRKSVSMNQGSLRDSLEFKFPPPPSAPLALRSVSMTLVESNQP</sequence>
<dbReference type="PROSITE" id="PS50206">
    <property type="entry name" value="RHODANESE_3"/>
    <property type="match status" value="1"/>
</dbReference>
<evidence type="ECO:0000256" key="8">
    <source>
        <dbReference type="ARBA" id="ARBA00051722"/>
    </source>
</evidence>
<evidence type="ECO:0000256" key="5">
    <source>
        <dbReference type="ARBA" id="ARBA00022801"/>
    </source>
</evidence>
<dbReference type="Gene3D" id="3.40.250.10">
    <property type="entry name" value="Rhodanese-like domain"/>
    <property type="match status" value="1"/>
</dbReference>
<dbReference type="InterPro" id="IPR001763">
    <property type="entry name" value="Rhodanese-like_dom"/>
</dbReference>
<accession>A0AAV5RQ43</accession>
<comment type="catalytic activity">
    <reaction evidence="8 10">
        <text>O-phospho-L-tyrosyl-[protein] + H2O = L-tyrosyl-[protein] + phosphate</text>
        <dbReference type="Rhea" id="RHEA:10684"/>
        <dbReference type="Rhea" id="RHEA-COMP:10136"/>
        <dbReference type="Rhea" id="RHEA-COMP:20101"/>
        <dbReference type="ChEBI" id="CHEBI:15377"/>
        <dbReference type="ChEBI" id="CHEBI:43474"/>
        <dbReference type="ChEBI" id="CHEBI:46858"/>
        <dbReference type="ChEBI" id="CHEBI:61978"/>
        <dbReference type="EC" id="3.1.3.48"/>
    </reaction>
</comment>
<dbReference type="Pfam" id="PF00581">
    <property type="entry name" value="Rhodanese"/>
    <property type="match status" value="1"/>
</dbReference>
<reference evidence="13 14" key="1">
    <citation type="journal article" date="2023" name="Elife">
        <title>Identification of key yeast species and microbe-microbe interactions impacting larval growth of Drosophila in the wild.</title>
        <authorList>
            <person name="Mure A."/>
            <person name="Sugiura Y."/>
            <person name="Maeda R."/>
            <person name="Honda K."/>
            <person name="Sakurai N."/>
            <person name="Takahashi Y."/>
            <person name="Watada M."/>
            <person name="Katoh T."/>
            <person name="Gotoh A."/>
            <person name="Gotoh Y."/>
            <person name="Taniguchi I."/>
            <person name="Nakamura K."/>
            <person name="Hayashi T."/>
            <person name="Katayama T."/>
            <person name="Uemura T."/>
            <person name="Hattori Y."/>
        </authorList>
    </citation>
    <scope>NUCLEOTIDE SEQUENCE [LARGE SCALE GENOMIC DNA]</scope>
    <source>
        <strain evidence="13 14">SB-73</strain>
    </source>
</reference>
<evidence type="ECO:0000313" key="14">
    <source>
        <dbReference type="Proteomes" id="UP001362899"/>
    </source>
</evidence>
<dbReference type="GO" id="GO:0005737">
    <property type="term" value="C:cytoplasm"/>
    <property type="evidence" value="ECO:0007669"/>
    <property type="project" value="TreeGrafter"/>
</dbReference>
<evidence type="ECO:0000256" key="2">
    <source>
        <dbReference type="ARBA" id="ARBA00013064"/>
    </source>
</evidence>
<proteinExistence type="inferred from homology"/>
<dbReference type="PRINTS" id="PR00716">
    <property type="entry name" value="MPIPHPHTASE"/>
</dbReference>
<evidence type="ECO:0000256" key="9">
    <source>
        <dbReference type="ARBA" id="ARBA00067190"/>
    </source>
</evidence>
<keyword evidence="14" id="KW-1185">Reference proteome</keyword>
<feature type="compositionally biased region" description="Acidic residues" evidence="11">
    <location>
        <begin position="179"/>
        <end position="194"/>
    </location>
</feature>
<dbReference type="GO" id="GO:0010971">
    <property type="term" value="P:positive regulation of G2/M transition of mitotic cell cycle"/>
    <property type="evidence" value="ECO:0007669"/>
    <property type="project" value="TreeGrafter"/>
</dbReference>
<evidence type="ECO:0000256" key="11">
    <source>
        <dbReference type="SAM" id="MobiDB-lite"/>
    </source>
</evidence>
<dbReference type="GO" id="GO:0004725">
    <property type="term" value="F:protein tyrosine phosphatase activity"/>
    <property type="evidence" value="ECO:0007669"/>
    <property type="project" value="UniProtKB-UniRule"/>
</dbReference>
<feature type="region of interest" description="Disordered" evidence="11">
    <location>
        <begin position="175"/>
        <end position="198"/>
    </location>
</feature>
<comment type="function">
    <text evidence="10">Tyrosine protein phosphatase which functions as a dosage-dependent inducer of mitotic progression.</text>
</comment>
<evidence type="ECO:0000256" key="1">
    <source>
        <dbReference type="ARBA" id="ARBA00011065"/>
    </source>
</evidence>
<dbReference type="InterPro" id="IPR036873">
    <property type="entry name" value="Rhodanese-like_dom_sf"/>
</dbReference>
<dbReference type="GO" id="GO:0051301">
    <property type="term" value="P:cell division"/>
    <property type="evidence" value="ECO:0007669"/>
    <property type="project" value="UniProtKB-UniRule"/>
</dbReference>
<comment type="caution">
    <text evidence="13">The sequence shown here is derived from an EMBL/GenBank/DDBJ whole genome shotgun (WGS) entry which is preliminary data.</text>
</comment>
<dbReference type="InterPro" id="IPR000751">
    <property type="entry name" value="MPI_Phosphatase"/>
</dbReference>
<protein>
    <recommendedName>
        <fullName evidence="9 10">M-phase inducer phosphatase</fullName>
        <ecNumber evidence="2 10">3.1.3.48</ecNumber>
    </recommendedName>
</protein>
<dbReference type="GO" id="GO:0005634">
    <property type="term" value="C:nucleus"/>
    <property type="evidence" value="ECO:0007669"/>
    <property type="project" value="TreeGrafter"/>
</dbReference>
<dbReference type="EMBL" id="BTGC01000008">
    <property type="protein sequence ID" value="GMM53318.1"/>
    <property type="molecule type" value="Genomic_DNA"/>
</dbReference>
<gene>
    <name evidence="13" type="ORF">DASB73_042810</name>
</gene>
<keyword evidence="5 10" id="KW-0378">Hydrolase</keyword>
<dbReference type="EC" id="3.1.3.48" evidence="2 10"/>
<dbReference type="GO" id="GO:0000086">
    <property type="term" value="P:G2/M transition of mitotic cell cycle"/>
    <property type="evidence" value="ECO:0007669"/>
    <property type="project" value="TreeGrafter"/>
</dbReference>
<dbReference type="GO" id="GO:0110032">
    <property type="term" value="P:positive regulation of G2/MI transition of meiotic cell cycle"/>
    <property type="evidence" value="ECO:0007669"/>
    <property type="project" value="TreeGrafter"/>
</dbReference>
<evidence type="ECO:0000256" key="6">
    <source>
        <dbReference type="ARBA" id="ARBA00022912"/>
    </source>
</evidence>
<keyword evidence="6 10" id="KW-0904">Protein phosphatase</keyword>
<evidence type="ECO:0000256" key="3">
    <source>
        <dbReference type="ARBA" id="ARBA00022618"/>
    </source>
</evidence>
<keyword evidence="7 10" id="KW-0131">Cell cycle</keyword>
<evidence type="ECO:0000313" key="13">
    <source>
        <dbReference type="EMBL" id="GMM53318.1"/>
    </source>
</evidence>
<feature type="domain" description="Rhodanese" evidence="12">
    <location>
        <begin position="322"/>
        <end position="429"/>
    </location>
</feature>
<dbReference type="PANTHER" id="PTHR10828">
    <property type="entry name" value="M-PHASE INDUCER PHOSPHATASE DUAL SPECIFICITY PHOSPHATASE CDC25"/>
    <property type="match status" value="1"/>
</dbReference>